<keyword evidence="5" id="KW-0812">Transmembrane</keyword>
<sequence length="565" mass="63749">MENDGELFIPIIIIGAGMSGIAAGCQLKEKLGFDQFRIFDRQAEPGGIWFSHRYPGVACDVPAPLYSYSFAPNSKWSTLKPSGAEILGYLTDVCRKYRICDHFQGNTEVTALQWDNDHEEWTAQATVYTDSQSPAKSPDRSNTRSVKIRAKAVISAVGKFSKPNTSGLERIAGVEDFKGPIVHTAHWDESIDLQGKDVIVVGTGCTAAQLIPKLVSPAINAASVTQLIRTPPWVAPELLSARGLYLWEKYMPWLMQHIPGVMFFVRLVIFGITESHFFRFFRVGGWAPLFRSQKAAQLLEYMKRTVPQKYHGMLTPLYEVGCKRLIHDAGWYRSLQDPRVQVLQMSLKRLHRNSVILQPPAERSDAQTPDEVSVSADAIILATGYNVQQYIPTLKIAGRNGVDLHALWEQRGGAHAYLGLAVDHFPNLYLLSGPNTSSGYTSVLLGIENNLQYILQLLRPLVNDEIKTCEVKHDACWRWTEKIQAVSEQSVWVKGGCRSWYIGDGKWNPTIYPFSHIYAMCSTWYPAWSDWSVVRTPKGERQRRTRFAICVLLLVLAAIYMLFYR</sequence>
<evidence type="ECO:0000256" key="4">
    <source>
        <dbReference type="ARBA" id="ARBA00022827"/>
    </source>
</evidence>
<dbReference type="PANTHER" id="PTHR42877">
    <property type="entry name" value="L-ORNITHINE N(5)-MONOOXYGENASE-RELATED"/>
    <property type="match status" value="1"/>
</dbReference>
<organism evidence="6 7">
    <name type="scientific">Aspergillus taichungensis</name>
    <dbReference type="NCBI Taxonomy" id="482145"/>
    <lineage>
        <taxon>Eukaryota</taxon>
        <taxon>Fungi</taxon>
        <taxon>Dikarya</taxon>
        <taxon>Ascomycota</taxon>
        <taxon>Pezizomycotina</taxon>
        <taxon>Eurotiomycetes</taxon>
        <taxon>Eurotiomycetidae</taxon>
        <taxon>Eurotiales</taxon>
        <taxon>Aspergillaceae</taxon>
        <taxon>Aspergillus</taxon>
        <taxon>Aspergillus subgen. Circumdati</taxon>
    </lineage>
</organism>
<dbReference type="EMBL" id="KZ559599">
    <property type="protein sequence ID" value="PLN77262.1"/>
    <property type="molecule type" value="Genomic_DNA"/>
</dbReference>
<dbReference type="Gene3D" id="3.50.50.60">
    <property type="entry name" value="FAD/NAD(P)-binding domain"/>
    <property type="match status" value="3"/>
</dbReference>
<feature type="transmembrane region" description="Helical" evidence="5">
    <location>
        <begin position="7"/>
        <end position="27"/>
    </location>
</feature>
<protein>
    <submittedName>
        <fullName evidence="6">Uncharacterized protein</fullName>
    </submittedName>
</protein>
<keyword evidence="4" id="KW-0274">FAD</keyword>
<evidence type="ECO:0000313" key="6">
    <source>
        <dbReference type="EMBL" id="PLN77262.1"/>
    </source>
</evidence>
<comment type="cofactor">
    <cofactor evidence="1">
        <name>FAD</name>
        <dbReference type="ChEBI" id="CHEBI:57692"/>
    </cofactor>
</comment>
<dbReference type="InterPro" id="IPR036188">
    <property type="entry name" value="FAD/NAD-bd_sf"/>
</dbReference>
<gene>
    <name evidence="6" type="ORF">BDW42DRAFT_177169</name>
</gene>
<dbReference type="InterPro" id="IPR051209">
    <property type="entry name" value="FAD-bind_Monooxygenase_sf"/>
</dbReference>
<keyword evidence="5" id="KW-0472">Membrane</keyword>
<evidence type="ECO:0000256" key="1">
    <source>
        <dbReference type="ARBA" id="ARBA00001974"/>
    </source>
</evidence>
<evidence type="ECO:0000256" key="5">
    <source>
        <dbReference type="SAM" id="Phobius"/>
    </source>
</evidence>
<name>A0A2J5HJJ2_9EURO</name>
<dbReference type="Proteomes" id="UP000235023">
    <property type="component" value="Unassembled WGS sequence"/>
</dbReference>
<dbReference type="PANTHER" id="PTHR42877:SF10">
    <property type="entry name" value="L-ORNITHINE N(5)-OXYGENASE"/>
    <property type="match status" value="1"/>
</dbReference>
<evidence type="ECO:0000313" key="7">
    <source>
        <dbReference type="Proteomes" id="UP000235023"/>
    </source>
</evidence>
<dbReference type="SUPFAM" id="SSF51905">
    <property type="entry name" value="FAD/NAD(P)-binding domain"/>
    <property type="match status" value="2"/>
</dbReference>
<evidence type="ECO:0000256" key="3">
    <source>
        <dbReference type="ARBA" id="ARBA00022630"/>
    </source>
</evidence>
<keyword evidence="7" id="KW-1185">Reference proteome</keyword>
<keyword evidence="3" id="KW-0285">Flavoprotein</keyword>
<reference evidence="7" key="1">
    <citation type="submission" date="2017-12" db="EMBL/GenBank/DDBJ databases">
        <authorList>
            <consortium name="DOE Joint Genome Institute"/>
            <person name="Mondo S.J."/>
            <person name="Kjaerbolling I."/>
            <person name="Vesth T.C."/>
            <person name="Frisvad J.C."/>
            <person name="Nybo J.L."/>
            <person name="Theobald S."/>
            <person name="Kuo A."/>
            <person name="Bowyer P."/>
            <person name="Matsuda Y."/>
            <person name="Lyhne E.K."/>
            <person name="Kogle M.E."/>
            <person name="Clum A."/>
            <person name="Lipzen A."/>
            <person name="Salamov A."/>
            <person name="Ngan C.Y."/>
            <person name="Daum C."/>
            <person name="Chiniquy J."/>
            <person name="Barry K."/>
            <person name="LaButti K."/>
            <person name="Haridas S."/>
            <person name="Simmons B.A."/>
            <person name="Magnuson J.K."/>
            <person name="Mortensen U.H."/>
            <person name="Larsen T.O."/>
            <person name="Grigoriev I.V."/>
            <person name="Baker S.E."/>
            <person name="Andersen M.R."/>
            <person name="Nordberg H.P."/>
            <person name="Cantor M.N."/>
            <person name="Hua S.X."/>
        </authorList>
    </citation>
    <scope>NUCLEOTIDE SEQUENCE [LARGE SCALE GENOMIC DNA]</scope>
    <source>
        <strain evidence="7">IBT 19404</strain>
    </source>
</reference>
<dbReference type="Pfam" id="PF13450">
    <property type="entry name" value="NAD_binding_8"/>
    <property type="match status" value="1"/>
</dbReference>
<dbReference type="AlphaFoldDB" id="A0A2J5HJJ2"/>
<comment type="similarity">
    <text evidence="2">Belongs to the FAD-binding monooxygenase family.</text>
</comment>
<accession>A0A2J5HJJ2</accession>
<feature type="transmembrane region" description="Helical" evidence="5">
    <location>
        <begin position="545"/>
        <end position="563"/>
    </location>
</feature>
<evidence type="ECO:0000256" key="2">
    <source>
        <dbReference type="ARBA" id="ARBA00010139"/>
    </source>
</evidence>
<proteinExistence type="inferred from homology"/>
<keyword evidence="5" id="KW-1133">Transmembrane helix</keyword>
<dbReference type="OrthoDB" id="74360at2759"/>